<feature type="non-terminal residue" evidence="1">
    <location>
        <position position="54"/>
    </location>
</feature>
<evidence type="ECO:0000313" key="1">
    <source>
        <dbReference type="EMBL" id="GKT29740.1"/>
    </source>
</evidence>
<protein>
    <submittedName>
        <fullName evidence="1">Uncharacterized protein</fullName>
    </submittedName>
</protein>
<dbReference type="EMBL" id="BQXS01008441">
    <property type="protein sequence ID" value="GKT29740.1"/>
    <property type="molecule type" value="Genomic_DNA"/>
</dbReference>
<sequence length="54" mass="5789">MKSTAPASKPLDVLASSSRALRKRIGISDVSWDRRSTVAHSNPFSPGIMMSSSI</sequence>
<comment type="caution">
    <text evidence="1">The sequence shown here is derived from an EMBL/GenBank/DDBJ whole genome shotgun (WGS) entry which is preliminary data.</text>
</comment>
<reference evidence="1" key="1">
    <citation type="submission" date="2022-03" db="EMBL/GenBank/DDBJ databases">
        <title>Draft genome sequence of Aduncisulcus paluster, a free-living microaerophilic Fornicata.</title>
        <authorList>
            <person name="Yuyama I."/>
            <person name="Kume K."/>
            <person name="Tamura T."/>
            <person name="Inagaki Y."/>
            <person name="Hashimoto T."/>
        </authorList>
    </citation>
    <scope>NUCLEOTIDE SEQUENCE</scope>
    <source>
        <strain evidence="1">NY0171</strain>
    </source>
</reference>
<name>A0ABQ5KB33_9EUKA</name>
<organism evidence="1 2">
    <name type="scientific">Aduncisulcus paluster</name>
    <dbReference type="NCBI Taxonomy" id="2918883"/>
    <lineage>
        <taxon>Eukaryota</taxon>
        <taxon>Metamonada</taxon>
        <taxon>Carpediemonas-like organisms</taxon>
        <taxon>Aduncisulcus</taxon>
    </lineage>
</organism>
<keyword evidence="2" id="KW-1185">Reference proteome</keyword>
<accession>A0ABQ5KB33</accession>
<dbReference type="Proteomes" id="UP001057375">
    <property type="component" value="Unassembled WGS sequence"/>
</dbReference>
<proteinExistence type="predicted"/>
<evidence type="ECO:0000313" key="2">
    <source>
        <dbReference type="Proteomes" id="UP001057375"/>
    </source>
</evidence>
<gene>
    <name evidence="1" type="ORF">ADUPG1_005321</name>
</gene>